<name>A0AAD6YAL0_9AGAR</name>
<evidence type="ECO:0000313" key="2">
    <source>
        <dbReference type="EMBL" id="KAJ7208616.1"/>
    </source>
</evidence>
<accession>A0AAD6YAL0</accession>
<feature type="transmembrane region" description="Helical" evidence="1">
    <location>
        <begin position="50"/>
        <end position="73"/>
    </location>
</feature>
<keyword evidence="3" id="KW-1185">Reference proteome</keyword>
<dbReference type="AlphaFoldDB" id="A0AAD6YAL0"/>
<proteinExistence type="predicted"/>
<dbReference type="EMBL" id="JARJCW010000033">
    <property type="protein sequence ID" value="KAJ7208616.1"/>
    <property type="molecule type" value="Genomic_DNA"/>
</dbReference>
<gene>
    <name evidence="2" type="ORF">GGX14DRAFT_566832</name>
</gene>
<keyword evidence="1" id="KW-0812">Transmembrane</keyword>
<organism evidence="2 3">
    <name type="scientific">Mycena pura</name>
    <dbReference type="NCBI Taxonomy" id="153505"/>
    <lineage>
        <taxon>Eukaryota</taxon>
        <taxon>Fungi</taxon>
        <taxon>Dikarya</taxon>
        <taxon>Basidiomycota</taxon>
        <taxon>Agaricomycotina</taxon>
        <taxon>Agaricomycetes</taxon>
        <taxon>Agaricomycetidae</taxon>
        <taxon>Agaricales</taxon>
        <taxon>Marasmiineae</taxon>
        <taxon>Mycenaceae</taxon>
        <taxon>Mycena</taxon>
    </lineage>
</organism>
<sequence>MVKTKEVFYRQHLAFLGCCSQSHPHYTPLSILLNRSIAHPLVRGESKVIVFARAFVISCVAVGVPAFGIYSIVIVPLNAEVYTKSIVHSTAIGNPDSQALTGNAEIYLEAFDPPGFNPGQINVTVGNEFHCTPVESSTVWFRCPRGWSEINLMSISMVVPSTPNASGIGLFVTVVPWHSEEGYLLGVNTQPVPIVLLSGSHVFGLLTWSARFLKPVGSSPSIYIPEITALQTIPTTHGGSSNIAQLTLRQPSTTPRQYFRDTSDSSALSGVSSLGGFWTFVDGAFVLLFGANIMYFTFGRRPLSALGVVHLFQSSSLSRRWHEDFPALYTEGGLPGSKSAGIVAFIRERLVDVGDDPRTLTDETDSGEAEILHHQLNSQLSFSEESPVLDAQQIQDSDESWQRKEYFSDNSVMEEISL</sequence>
<protein>
    <submittedName>
        <fullName evidence="2">Uncharacterized protein</fullName>
    </submittedName>
</protein>
<evidence type="ECO:0000256" key="1">
    <source>
        <dbReference type="SAM" id="Phobius"/>
    </source>
</evidence>
<keyword evidence="1" id="KW-1133">Transmembrane helix</keyword>
<comment type="caution">
    <text evidence="2">The sequence shown here is derived from an EMBL/GenBank/DDBJ whole genome shotgun (WGS) entry which is preliminary data.</text>
</comment>
<keyword evidence="1" id="KW-0472">Membrane</keyword>
<dbReference type="Proteomes" id="UP001219525">
    <property type="component" value="Unassembled WGS sequence"/>
</dbReference>
<reference evidence="2" key="1">
    <citation type="submission" date="2023-03" db="EMBL/GenBank/DDBJ databases">
        <title>Massive genome expansion in bonnet fungi (Mycena s.s.) driven by repeated elements and novel gene families across ecological guilds.</title>
        <authorList>
            <consortium name="Lawrence Berkeley National Laboratory"/>
            <person name="Harder C.B."/>
            <person name="Miyauchi S."/>
            <person name="Viragh M."/>
            <person name="Kuo A."/>
            <person name="Thoen E."/>
            <person name="Andreopoulos B."/>
            <person name="Lu D."/>
            <person name="Skrede I."/>
            <person name="Drula E."/>
            <person name="Henrissat B."/>
            <person name="Morin E."/>
            <person name="Kohler A."/>
            <person name="Barry K."/>
            <person name="LaButti K."/>
            <person name="Morin E."/>
            <person name="Salamov A."/>
            <person name="Lipzen A."/>
            <person name="Mereny Z."/>
            <person name="Hegedus B."/>
            <person name="Baldrian P."/>
            <person name="Stursova M."/>
            <person name="Weitz H."/>
            <person name="Taylor A."/>
            <person name="Grigoriev I.V."/>
            <person name="Nagy L.G."/>
            <person name="Martin F."/>
            <person name="Kauserud H."/>
        </authorList>
    </citation>
    <scope>NUCLEOTIDE SEQUENCE</scope>
    <source>
        <strain evidence="2">9144</strain>
    </source>
</reference>
<evidence type="ECO:0000313" key="3">
    <source>
        <dbReference type="Proteomes" id="UP001219525"/>
    </source>
</evidence>